<dbReference type="CDD" id="cd00586">
    <property type="entry name" value="4HBT"/>
    <property type="match status" value="1"/>
</dbReference>
<dbReference type="InterPro" id="IPR006684">
    <property type="entry name" value="YbgC/YbaW"/>
</dbReference>
<protein>
    <submittedName>
        <fullName evidence="4">Tol-pal system-associated acyl-CoA thioesterase</fullName>
    </submittedName>
</protein>
<dbReference type="OrthoDB" id="9808429at2"/>
<gene>
    <name evidence="3" type="ORF">BKK51_06555</name>
    <name evidence="4" type="ORF">BKK52_05450</name>
</gene>
<dbReference type="PIRSF" id="PIRSF003230">
    <property type="entry name" value="YbgC"/>
    <property type="match status" value="1"/>
</dbReference>
<dbReference type="InterPro" id="IPR008272">
    <property type="entry name" value="HB-CoA_thioesterase_AS"/>
</dbReference>
<dbReference type="EMBL" id="MLHL01000026">
    <property type="protein sequence ID" value="OOF48545.1"/>
    <property type="molecule type" value="Genomic_DNA"/>
</dbReference>
<evidence type="ECO:0000256" key="2">
    <source>
        <dbReference type="ARBA" id="ARBA00022801"/>
    </source>
</evidence>
<dbReference type="Pfam" id="PF13279">
    <property type="entry name" value="4HBT_2"/>
    <property type="match status" value="1"/>
</dbReference>
<dbReference type="InterPro" id="IPR050563">
    <property type="entry name" value="4-hydroxybenzoyl-CoA_TE"/>
</dbReference>
<sequence>MRKVKVDSKIFRFPVRVYYEDTDAGGVVYHARYLHFFERARTEYLRKQNFSQQELMQEQQHAFVVKSMAIDYCVPAKLDDYLIVETELTAIKGATLLFAQRLMRETIILSKATVKVAYVDLGKMKPAAIPSEIKSAFSNDITFSE</sequence>
<keyword evidence="2" id="KW-0378">Hydrolase</keyword>
<dbReference type="Proteomes" id="UP000189161">
    <property type="component" value="Unassembled WGS sequence"/>
</dbReference>
<dbReference type="EMBL" id="MLHK01000032">
    <property type="protein sequence ID" value="OOF45475.1"/>
    <property type="molecule type" value="Genomic_DNA"/>
</dbReference>
<evidence type="ECO:0000313" key="6">
    <source>
        <dbReference type="Proteomes" id="UP000189161"/>
    </source>
</evidence>
<dbReference type="RefSeq" id="WP_077474110.1">
    <property type="nucleotide sequence ID" value="NZ_MLHK01000032.1"/>
</dbReference>
<evidence type="ECO:0000313" key="3">
    <source>
        <dbReference type="EMBL" id="OOF45475.1"/>
    </source>
</evidence>
<comment type="caution">
    <text evidence="4">The sequence shown here is derived from an EMBL/GenBank/DDBJ whole genome shotgun (WGS) entry which is preliminary data.</text>
</comment>
<dbReference type="Gene3D" id="3.10.129.10">
    <property type="entry name" value="Hotdog Thioesterase"/>
    <property type="match status" value="1"/>
</dbReference>
<proteinExistence type="inferred from homology"/>
<evidence type="ECO:0000313" key="5">
    <source>
        <dbReference type="Proteomes" id="UP000188728"/>
    </source>
</evidence>
<name>A0A1V3J1Q6_9PAST</name>
<accession>A0A1V3IT95</accession>
<dbReference type="PANTHER" id="PTHR31793:SF37">
    <property type="entry name" value="ACYL-COA THIOESTER HYDROLASE YBGC"/>
    <property type="match status" value="1"/>
</dbReference>
<comment type="similarity">
    <text evidence="1">Belongs to the 4-hydroxybenzoyl-CoA thioesterase family.</text>
</comment>
<dbReference type="FunFam" id="3.10.129.10:FF:000004">
    <property type="entry name" value="Tol-pal system-associated acyl-CoA thioesterase"/>
    <property type="match status" value="1"/>
</dbReference>
<organism evidence="4 6">
    <name type="scientific">Rodentibacter trehalosifermentans</name>
    <dbReference type="NCBI Taxonomy" id="1908263"/>
    <lineage>
        <taxon>Bacteria</taxon>
        <taxon>Pseudomonadati</taxon>
        <taxon>Pseudomonadota</taxon>
        <taxon>Gammaproteobacteria</taxon>
        <taxon>Pasteurellales</taxon>
        <taxon>Pasteurellaceae</taxon>
        <taxon>Rodentibacter</taxon>
    </lineage>
</organism>
<evidence type="ECO:0000313" key="4">
    <source>
        <dbReference type="EMBL" id="OOF48545.1"/>
    </source>
</evidence>
<dbReference type="InterPro" id="IPR014166">
    <property type="entry name" value="Tol-Pal_acyl-CoA_thioesterase"/>
</dbReference>
<accession>A0A1V3J1Q6</accession>
<dbReference type="GO" id="GO:0047617">
    <property type="term" value="F:fatty acyl-CoA hydrolase activity"/>
    <property type="evidence" value="ECO:0007669"/>
    <property type="project" value="TreeGrafter"/>
</dbReference>
<dbReference type="InterPro" id="IPR029069">
    <property type="entry name" value="HotDog_dom_sf"/>
</dbReference>
<dbReference type="PROSITE" id="PS01328">
    <property type="entry name" value="4HBCOA_THIOESTERASE"/>
    <property type="match status" value="1"/>
</dbReference>
<dbReference type="Proteomes" id="UP000188728">
    <property type="component" value="Unassembled WGS sequence"/>
</dbReference>
<dbReference type="NCBIfam" id="TIGR00051">
    <property type="entry name" value="YbgC/FadM family acyl-CoA thioesterase"/>
    <property type="match status" value="1"/>
</dbReference>
<dbReference type="PANTHER" id="PTHR31793">
    <property type="entry name" value="4-HYDROXYBENZOYL-COA THIOESTERASE FAMILY MEMBER"/>
    <property type="match status" value="1"/>
</dbReference>
<keyword evidence="6" id="KW-1185">Reference proteome</keyword>
<dbReference type="AlphaFoldDB" id="A0A1V3J1Q6"/>
<dbReference type="NCBIfam" id="TIGR02799">
    <property type="entry name" value="thio_ybgC"/>
    <property type="match status" value="1"/>
</dbReference>
<evidence type="ECO:0000256" key="1">
    <source>
        <dbReference type="ARBA" id="ARBA00005953"/>
    </source>
</evidence>
<dbReference type="SUPFAM" id="SSF54637">
    <property type="entry name" value="Thioesterase/thiol ester dehydrase-isomerase"/>
    <property type="match status" value="1"/>
</dbReference>
<reference evidence="5 6" key="1">
    <citation type="submission" date="2016-10" db="EMBL/GenBank/DDBJ databases">
        <title>Rodentibacter gen. nov. and new species.</title>
        <authorList>
            <person name="Christensen H."/>
        </authorList>
    </citation>
    <scope>NUCLEOTIDE SEQUENCE [LARGE SCALE GENOMIC DNA]</scope>
    <source>
        <strain evidence="3 5">H1983213011</strain>
        <strain evidence="4 6">H1987082031</strain>
    </source>
</reference>